<reference evidence="2" key="1">
    <citation type="journal article" date="2019" name="Int. J. Syst. Evol. Microbiol.">
        <title>The Global Catalogue of Microorganisms (GCM) 10K type strain sequencing project: providing services to taxonomists for standard genome sequencing and annotation.</title>
        <authorList>
            <consortium name="The Broad Institute Genomics Platform"/>
            <consortium name="The Broad Institute Genome Sequencing Center for Infectious Disease"/>
            <person name="Wu L."/>
            <person name="Ma J."/>
        </authorList>
    </citation>
    <scope>NUCLEOTIDE SEQUENCE [LARGE SCALE GENOMIC DNA]</scope>
    <source>
        <strain evidence="2">CGMCC 4.7181</strain>
    </source>
</reference>
<accession>A0ABQ2N1K9</accession>
<keyword evidence="2" id="KW-1185">Reference proteome</keyword>
<sequence>MALIAGLRSAGFVIATAFGFIWGGIWSTGRVEKHGELLVFRGMPRWTHARGGVCVGRCYLTHAASENPRVLVHELVHVRQWRRYGLLLPVLYALAGRDPSRNRFEIEAGLEDGGYVGRTER</sequence>
<evidence type="ECO:0008006" key="3">
    <source>
        <dbReference type="Google" id="ProtNLM"/>
    </source>
</evidence>
<evidence type="ECO:0000313" key="1">
    <source>
        <dbReference type="EMBL" id="GGO62457.1"/>
    </source>
</evidence>
<dbReference type="RefSeq" id="WP_188700543.1">
    <property type="nucleotide sequence ID" value="NZ_BMMQ01000003.1"/>
</dbReference>
<dbReference type="EMBL" id="BMMQ01000003">
    <property type="protein sequence ID" value="GGO62457.1"/>
    <property type="molecule type" value="Genomic_DNA"/>
</dbReference>
<organism evidence="1 2">
    <name type="scientific">Microbacterium nanhaiense</name>
    <dbReference type="NCBI Taxonomy" id="1301026"/>
    <lineage>
        <taxon>Bacteria</taxon>
        <taxon>Bacillati</taxon>
        <taxon>Actinomycetota</taxon>
        <taxon>Actinomycetes</taxon>
        <taxon>Micrococcales</taxon>
        <taxon>Microbacteriaceae</taxon>
        <taxon>Microbacterium</taxon>
    </lineage>
</organism>
<protein>
    <recommendedName>
        <fullName evidence="3">Fe-S oxidoreductase</fullName>
    </recommendedName>
</protein>
<proteinExistence type="predicted"/>
<evidence type="ECO:0000313" key="2">
    <source>
        <dbReference type="Proteomes" id="UP000638043"/>
    </source>
</evidence>
<dbReference type="Proteomes" id="UP000638043">
    <property type="component" value="Unassembled WGS sequence"/>
</dbReference>
<gene>
    <name evidence="1" type="ORF">GCM10010910_12600</name>
</gene>
<comment type="caution">
    <text evidence="1">The sequence shown here is derived from an EMBL/GenBank/DDBJ whole genome shotgun (WGS) entry which is preliminary data.</text>
</comment>
<name>A0ABQ2N1K9_9MICO</name>